<proteinExistence type="predicted"/>
<accession>A0A7J7JRD8</accession>
<evidence type="ECO:0000313" key="3">
    <source>
        <dbReference type="Proteomes" id="UP000593567"/>
    </source>
</evidence>
<gene>
    <name evidence="2" type="ORF">EB796_013211</name>
</gene>
<feature type="region of interest" description="Disordered" evidence="1">
    <location>
        <begin position="277"/>
        <end position="306"/>
    </location>
</feature>
<sequence>MVTGLNSQSGGDATKLEILPPLSQGENVALRGDYVVSIGDVFPETVPKSLLSDTDFLYEFLDDFGTESVYFLSVEAERADNSVTSKEASEVVSLKSIFENRNPVRHDLESSIKELKREEKKRLNQEMAMRDGRVAIQQHLQYEWLNLKRLREVEDELKSDPLKGSEYYGRLVDIKDKMEAVCSTITELLLSESKKAAYEQYIHSTREAIQEQISHRKQLKLGEVDKLPTAASKESVESDSLSESASKSSHEYLSELDESNLLSVKRVFVSGSFEKPPAAAAELTREQDVRRDDSGDTVTGEASKGE</sequence>
<protein>
    <submittedName>
        <fullName evidence="2">Uncharacterized protein</fullName>
    </submittedName>
</protein>
<feature type="compositionally biased region" description="Basic and acidic residues" evidence="1">
    <location>
        <begin position="283"/>
        <end position="294"/>
    </location>
</feature>
<evidence type="ECO:0000256" key="1">
    <source>
        <dbReference type="SAM" id="MobiDB-lite"/>
    </source>
</evidence>
<organism evidence="2 3">
    <name type="scientific">Bugula neritina</name>
    <name type="common">Brown bryozoan</name>
    <name type="synonym">Sertularia neritina</name>
    <dbReference type="NCBI Taxonomy" id="10212"/>
    <lineage>
        <taxon>Eukaryota</taxon>
        <taxon>Metazoa</taxon>
        <taxon>Spiralia</taxon>
        <taxon>Lophotrochozoa</taxon>
        <taxon>Bryozoa</taxon>
        <taxon>Gymnolaemata</taxon>
        <taxon>Cheilostomatida</taxon>
        <taxon>Flustrina</taxon>
        <taxon>Buguloidea</taxon>
        <taxon>Bugulidae</taxon>
        <taxon>Bugula</taxon>
    </lineage>
</organism>
<dbReference type="EMBL" id="VXIV02001945">
    <property type="protein sequence ID" value="KAF6028515.1"/>
    <property type="molecule type" value="Genomic_DNA"/>
</dbReference>
<keyword evidence="3" id="KW-1185">Reference proteome</keyword>
<feature type="region of interest" description="Disordered" evidence="1">
    <location>
        <begin position="229"/>
        <end position="252"/>
    </location>
</feature>
<feature type="compositionally biased region" description="Low complexity" evidence="1">
    <location>
        <begin position="238"/>
        <end position="247"/>
    </location>
</feature>
<dbReference type="AlphaFoldDB" id="A0A7J7JRD8"/>
<dbReference type="Proteomes" id="UP000593567">
    <property type="component" value="Unassembled WGS sequence"/>
</dbReference>
<comment type="caution">
    <text evidence="2">The sequence shown here is derived from an EMBL/GenBank/DDBJ whole genome shotgun (WGS) entry which is preliminary data.</text>
</comment>
<reference evidence="2" key="1">
    <citation type="submission" date="2020-06" db="EMBL/GenBank/DDBJ databases">
        <title>Draft genome of Bugula neritina, a colonial animal packing powerful symbionts and potential medicines.</title>
        <authorList>
            <person name="Rayko M."/>
        </authorList>
    </citation>
    <scope>NUCLEOTIDE SEQUENCE [LARGE SCALE GENOMIC DNA]</scope>
    <source>
        <strain evidence="2">Kwan_BN1</strain>
    </source>
</reference>
<evidence type="ECO:0000313" key="2">
    <source>
        <dbReference type="EMBL" id="KAF6028515.1"/>
    </source>
</evidence>
<name>A0A7J7JRD8_BUGNE</name>